<dbReference type="GO" id="GO:0015628">
    <property type="term" value="P:protein secretion by the type II secretion system"/>
    <property type="evidence" value="ECO:0007669"/>
    <property type="project" value="TreeGrafter"/>
</dbReference>
<evidence type="ECO:0000313" key="11">
    <source>
        <dbReference type="EMBL" id="RKJ98331.1"/>
    </source>
</evidence>
<feature type="transmembrane region" description="Helical" evidence="8">
    <location>
        <begin position="376"/>
        <end position="399"/>
    </location>
</feature>
<evidence type="ECO:0000313" key="12">
    <source>
        <dbReference type="Proteomes" id="UP000216225"/>
    </source>
</evidence>
<evidence type="ECO:0000256" key="3">
    <source>
        <dbReference type="ARBA" id="ARBA00022475"/>
    </source>
</evidence>
<organism evidence="11 12">
    <name type="scientific">Alicycliphilus denitrificans</name>
    <dbReference type="NCBI Taxonomy" id="179636"/>
    <lineage>
        <taxon>Bacteria</taxon>
        <taxon>Pseudomonadati</taxon>
        <taxon>Pseudomonadota</taxon>
        <taxon>Betaproteobacteria</taxon>
        <taxon>Burkholderiales</taxon>
        <taxon>Comamonadaceae</taxon>
        <taxon>Alicycliphilus</taxon>
    </lineage>
</organism>
<dbReference type="InterPro" id="IPR042094">
    <property type="entry name" value="T2SS_GspF_sf"/>
</dbReference>
<keyword evidence="4" id="KW-0997">Cell inner membrane</keyword>
<feature type="transmembrane region" description="Helical" evidence="8">
    <location>
        <begin position="224"/>
        <end position="242"/>
    </location>
</feature>
<evidence type="ECO:0000256" key="4">
    <source>
        <dbReference type="ARBA" id="ARBA00022519"/>
    </source>
</evidence>
<dbReference type="Proteomes" id="UP000500755">
    <property type="component" value="Chromosome"/>
</dbReference>
<dbReference type="InterPro" id="IPR018076">
    <property type="entry name" value="T2SS_GspF_dom"/>
</dbReference>
<dbReference type="InterPro" id="IPR003004">
    <property type="entry name" value="GspF/PilC"/>
</dbReference>
<evidence type="ECO:0000313" key="13">
    <source>
        <dbReference type="Proteomes" id="UP000500755"/>
    </source>
</evidence>
<evidence type="ECO:0000256" key="5">
    <source>
        <dbReference type="ARBA" id="ARBA00022692"/>
    </source>
</evidence>
<keyword evidence="6 8" id="KW-1133">Transmembrane helix</keyword>
<gene>
    <name evidence="11" type="ORF">CE154_000715</name>
    <name evidence="10" type="ORF">HF896_03720</name>
</gene>
<dbReference type="PRINTS" id="PR00812">
    <property type="entry name" value="BCTERIALGSPF"/>
</dbReference>
<protein>
    <submittedName>
        <fullName evidence="11">Type II secretion system F family protein</fullName>
    </submittedName>
</protein>
<dbReference type="PANTHER" id="PTHR30012:SF7">
    <property type="entry name" value="PROTEIN TRANSPORT PROTEIN HOFC HOMOLOG"/>
    <property type="match status" value="1"/>
</dbReference>
<keyword evidence="7 8" id="KW-0472">Membrane</keyword>
<name>A0A3R7IHC6_9BURK</name>
<dbReference type="Proteomes" id="UP000216225">
    <property type="component" value="Unassembled WGS sequence"/>
</dbReference>
<proteinExistence type="inferred from homology"/>
<dbReference type="EMBL" id="CP051298">
    <property type="protein sequence ID" value="QKD42770.1"/>
    <property type="molecule type" value="Genomic_DNA"/>
</dbReference>
<reference evidence="10 13" key="2">
    <citation type="submission" date="2020-05" db="EMBL/GenBank/DDBJ databases">
        <title>Complete genome sequence of Alicycliphilus denitrificans DP3.</title>
        <authorList>
            <person name="Chen X."/>
        </authorList>
    </citation>
    <scope>NUCLEOTIDE SEQUENCE [LARGE SCALE GENOMIC DNA]</scope>
    <source>
        <strain evidence="10 13">DP3</strain>
    </source>
</reference>
<dbReference type="GO" id="GO:0005886">
    <property type="term" value="C:plasma membrane"/>
    <property type="evidence" value="ECO:0007669"/>
    <property type="project" value="UniProtKB-SubCell"/>
</dbReference>
<dbReference type="OMA" id="YVVPQFV"/>
<comment type="similarity">
    <text evidence="2">Belongs to the GSP F family.</text>
</comment>
<sequence length="403" mass="43763">MIEFHYAGTLADGKPCQGSIRASDAQAARLRLLGQGITPVRLQGGEAAASPGGAGERPAVRLKRSDVLLFTREMAHLKQANMPLDKALAMLRETAGNERIKAFLASVQEEVRGGKSLYQSLQPFERDLGRQYLVLIRAGEASGSLHTILQELTTQLEADDKLRNYIISSMTYPAILLVVAVLSVILLLAFVVPQFRQIFDSMGDALPYSTQLVLQASDFVRGHWMALLLGLAVTVLLLSRWADTATGRRRIDAAVLSLPLMGKVLRNLQFALYFRTFGVLLQRGVPLVDALRIAIDTLTNQALRQDMEPLVAVVKTGQRLSSGLDSPHFAGTSTPQLIRVAEETGQLGSTVLSLAARYEDEGRRTMGRVLATMEPLIIIVLGALVAFIIVAILGGVLSINDTI</sequence>
<dbReference type="PANTHER" id="PTHR30012">
    <property type="entry name" value="GENERAL SECRETION PATHWAY PROTEIN"/>
    <property type="match status" value="1"/>
</dbReference>
<evidence type="ECO:0000313" key="10">
    <source>
        <dbReference type="EMBL" id="QKD42770.1"/>
    </source>
</evidence>
<evidence type="ECO:0000256" key="1">
    <source>
        <dbReference type="ARBA" id="ARBA00004429"/>
    </source>
</evidence>
<evidence type="ECO:0000256" key="7">
    <source>
        <dbReference type="ARBA" id="ARBA00023136"/>
    </source>
</evidence>
<keyword evidence="3" id="KW-1003">Cell membrane</keyword>
<dbReference type="RefSeq" id="WP_013721361.1">
    <property type="nucleotide sequence ID" value="NZ_CP051298.1"/>
</dbReference>
<reference evidence="11 12" key="1">
    <citation type="submission" date="2018-09" db="EMBL/GenBank/DDBJ databases">
        <title>Genome comparison of Alicycliphilus sp. BQ1, a polyurethanolytic bacterium, with its closest phylogenetic relatives Alicycliphilus denitrificans BC and K601, unable to attack polyurethane.</title>
        <authorList>
            <person name="Loza-Tavera H."/>
            <person name="Lozano L."/>
            <person name="Cevallos M."/>
            <person name="Maya-Lucas O."/>
            <person name="Garcia-Mena J."/>
            <person name="Hernandez J."/>
        </authorList>
    </citation>
    <scope>NUCLEOTIDE SEQUENCE [LARGE SCALE GENOMIC DNA]</scope>
    <source>
        <strain evidence="11 12">BQ1</strain>
    </source>
</reference>
<dbReference type="AlphaFoldDB" id="A0A3R7IHC6"/>
<keyword evidence="5 8" id="KW-0812">Transmembrane</keyword>
<dbReference type="Gene3D" id="1.20.81.30">
    <property type="entry name" value="Type II secretion system (T2SS), domain F"/>
    <property type="match status" value="2"/>
</dbReference>
<dbReference type="EMBL" id="NKDB02000001">
    <property type="protein sequence ID" value="RKJ98331.1"/>
    <property type="molecule type" value="Genomic_DNA"/>
</dbReference>
<evidence type="ECO:0000256" key="8">
    <source>
        <dbReference type="SAM" id="Phobius"/>
    </source>
</evidence>
<feature type="domain" description="Type II secretion system protein GspF" evidence="9">
    <location>
        <begin position="274"/>
        <end position="393"/>
    </location>
</feature>
<feature type="transmembrane region" description="Helical" evidence="8">
    <location>
        <begin position="171"/>
        <end position="192"/>
    </location>
</feature>
<accession>A0A3R7IHC6</accession>
<feature type="domain" description="Type II secretion system protein GspF" evidence="9">
    <location>
        <begin position="70"/>
        <end position="193"/>
    </location>
</feature>
<evidence type="ECO:0000259" key="9">
    <source>
        <dbReference type="Pfam" id="PF00482"/>
    </source>
</evidence>
<dbReference type="Pfam" id="PF00482">
    <property type="entry name" value="T2SSF"/>
    <property type="match status" value="2"/>
</dbReference>
<evidence type="ECO:0000256" key="2">
    <source>
        <dbReference type="ARBA" id="ARBA00005745"/>
    </source>
</evidence>
<evidence type="ECO:0000256" key="6">
    <source>
        <dbReference type="ARBA" id="ARBA00022989"/>
    </source>
</evidence>
<comment type="subcellular location">
    <subcellularLocation>
        <location evidence="1">Cell inner membrane</location>
        <topology evidence="1">Multi-pass membrane protein</topology>
    </subcellularLocation>
</comment>